<evidence type="ECO:0000313" key="1">
    <source>
        <dbReference type="EMBL" id="CAD8102414.1"/>
    </source>
</evidence>
<protein>
    <submittedName>
        <fullName evidence="1">Uncharacterized protein</fullName>
    </submittedName>
</protein>
<evidence type="ECO:0000313" key="2">
    <source>
        <dbReference type="Proteomes" id="UP000688137"/>
    </source>
</evidence>
<reference evidence="1" key="1">
    <citation type="submission" date="2021-01" db="EMBL/GenBank/DDBJ databases">
        <authorList>
            <consortium name="Genoscope - CEA"/>
            <person name="William W."/>
        </authorList>
    </citation>
    <scope>NUCLEOTIDE SEQUENCE</scope>
</reference>
<sequence length="203" mass="24427">MNELQIFENYRCLYHQIQFLNCLIKQNDQEQKLNIHNHILNRVKQILNLKDQNYMRMQEILTLNVINCLEDILKLESSEIRLLYSNIKILVEYLIYLNEFISQQAQQVLLGDVIIDIQLMNKQIDECIKKCNLIITKHKHFFEEYNELQEIISKTTNNINESSQLLMIIIDEIKEQHLINEVQRRCQLKNEDTIKNLELQLLE</sequence>
<proteinExistence type="predicted"/>
<name>A0A8S1PHB8_PARPR</name>
<keyword evidence="2" id="KW-1185">Reference proteome</keyword>
<dbReference type="AlphaFoldDB" id="A0A8S1PHB8"/>
<organism evidence="1 2">
    <name type="scientific">Paramecium primaurelia</name>
    <dbReference type="NCBI Taxonomy" id="5886"/>
    <lineage>
        <taxon>Eukaryota</taxon>
        <taxon>Sar</taxon>
        <taxon>Alveolata</taxon>
        <taxon>Ciliophora</taxon>
        <taxon>Intramacronucleata</taxon>
        <taxon>Oligohymenophorea</taxon>
        <taxon>Peniculida</taxon>
        <taxon>Parameciidae</taxon>
        <taxon>Paramecium</taxon>
    </lineage>
</organism>
<dbReference type="OMA" id="VEYLIYL"/>
<comment type="caution">
    <text evidence="1">The sequence shown here is derived from an EMBL/GenBank/DDBJ whole genome shotgun (WGS) entry which is preliminary data.</text>
</comment>
<gene>
    <name evidence="1" type="ORF">PPRIM_AZ9-3.1.T1180098</name>
</gene>
<accession>A0A8S1PHB8</accession>
<dbReference type="Proteomes" id="UP000688137">
    <property type="component" value="Unassembled WGS sequence"/>
</dbReference>
<dbReference type="EMBL" id="CAJJDM010000121">
    <property type="protein sequence ID" value="CAD8102414.1"/>
    <property type="molecule type" value="Genomic_DNA"/>
</dbReference>